<dbReference type="NCBIfam" id="NF040579">
    <property type="entry name" value="S1_dom_CvfD"/>
    <property type="match status" value="1"/>
</dbReference>
<reference evidence="1 2" key="1">
    <citation type="journal article" date="2017" name="Front. Microbiol.">
        <title>Genomic Characterization of Dairy Associated Leuconostoc Species and Diversity of Leuconostocs in Undefined Mixed Mesophilic Starter Cultures.</title>
        <authorList>
            <person name="Frantzen C.A."/>
            <person name="Kot W."/>
            <person name="Pedersen T.B."/>
            <person name="Ardo Y.M."/>
            <person name="Broadbent J.R."/>
            <person name="Neve H."/>
            <person name="Hansen L.H."/>
            <person name="Dal Bello F."/>
            <person name="Ostlie H.M."/>
            <person name="Kleppen H.P."/>
            <person name="Vogensen F.K."/>
            <person name="Holo H."/>
        </authorList>
    </citation>
    <scope>NUCLEOTIDE SEQUENCE [LARGE SCALE GENOMIC DNA]</scope>
    <source>
        <strain evidence="1 2">LMGCF08</strain>
    </source>
</reference>
<sequence>MSYFVGQKLKGRITGIQPYGAFVALDEHTQGLIHISECKSGVVRDLKHELTLGKEVEVVIMDIEQYNGKISLSLRQEDMHVYAQAPLIKNTNLRKRFWTNYHLDYGFSPIANKKEEWIKEALTRIGK</sequence>
<evidence type="ECO:0000313" key="1">
    <source>
        <dbReference type="EMBL" id="ORI97223.1"/>
    </source>
</evidence>
<dbReference type="eggNOG" id="COG1098">
    <property type="taxonomic scope" value="Bacteria"/>
</dbReference>
<dbReference type="SMART" id="SM00316">
    <property type="entry name" value="S1"/>
    <property type="match status" value="1"/>
</dbReference>
<dbReference type="RefSeq" id="WP_004910606.1">
    <property type="nucleotide sequence ID" value="NZ_MPLS01000037.1"/>
</dbReference>
<dbReference type="PROSITE" id="PS50126">
    <property type="entry name" value="S1"/>
    <property type="match status" value="1"/>
</dbReference>
<accession>A0A1X0VBX7</accession>
<dbReference type="EMBL" id="MPLS01000037">
    <property type="protein sequence ID" value="ORI97223.1"/>
    <property type="molecule type" value="Genomic_DNA"/>
</dbReference>
<evidence type="ECO:0000313" key="2">
    <source>
        <dbReference type="Proteomes" id="UP000192288"/>
    </source>
</evidence>
<name>A0A1X0VBX7_LEUPS</name>
<dbReference type="SUPFAM" id="SSF50249">
    <property type="entry name" value="Nucleic acid-binding proteins"/>
    <property type="match status" value="1"/>
</dbReference>
<dbReference type="InterPro" id="IPR050437">
    <property type="entry name" value="Ribos_protein_bS1-like"/>
</dbReference>
<dbReference type="InterPro" id="IPR012340">
    <property type="entry name" value="NA-bd_OB-fold"/>
</dbReference>
<dbReference type="Gene3D" id="2.40.50.140">
    <property type="entry name" value="Nucleic acid-binding proteins"/>
    <property type="match status" value="1"/>
</dbReference>
<dbReference type="GO" id="GO:0006412">
    <property type="term" value="P:translation"/>
    <property type="evidence" value="ECO:0007669"/>
    <property type="project" value="TreeGrafter"/>
</dbReference>
<dbReference type="GeneID" id="97231069"/>
<dbReference type="GO" id="GO:0003729">
    <property type="term" value="F:mRNA binding"/>
    <property type="evidence" value="ECO:0007669"/>
    <property type="project" value="TreeGrafter"/>
</dbReference>
<dbReference type="STRING" id="33968.BMS77_05715"/>
<dbReference type="PANTHER" id="PTHR10724">
    <property type="entry name" value="30S RIBOSOMAL PROTEIN S1"/>
    <property type="match status" value="1"/>
</dbReference>
<dbReference type="CDD" id="cd00164">
    <property type="entry name" value="S1_like"/>
    <property type="match status" value="1"/>
</dbReference>
<comment type="caution">
    <text evidence="1">The sequence shown here is derived from an EMBL/GenBank/DDBJ whole genome shotgun (WGS) entry which is preliminary data.</text>
</comment>
<dbReference type="Proteomes" id="UP000192288">
    <property type="component" value="Unassembled WGS sequence"/>
</dbReference>
<dbReference type="AlphaFoldDB" id="A0A1X0VBX7"/>
<dbReference type="GO" id="GO:0003735">
    <property type="term" value="F:structural constituent of ribosome"/>
    <property type="evidence" value="ECO:0007669"/>
    <property type="project" value="TreeGrafter"/>
</dbReference>
<dbReference type="InterPro" id="IPR003029">
    <property type="entry name" value="S1_domain"/>
</dbReference>
<organism evidence="1 2">
    <name type="scientific">Leuconostoc pseudomesenteroides</name>
    <dbReference type="NCBI Taxonomy" id="33968"/>
    <lineage>
        <taxon>Bacteria</taxon>
        <taxon>Bacillati</taxon>
        <taxon>Bacillota</taxon>
        <taxon>Bacilli</taxon>
        <taxon>Lactobacillales</taxon>
        <taxon>Lactobacillaceae</taxon>
        <taxon>Leuconostoc</taxon>
    </lineage>
</organism>
<gene>
    <name evidence="1" type="ORF">BMR96_08410</name>
</gene>
<protein>
    <submittedName>
        <fullName evidence="1">General stress protein</fullName>
    </submittedName>
</protein>
<proteinExistence type="predicted"/>
<dbReference type="Pfam" id="PF00575">
    <property type="entry name" value="S1"/>
    <property type="match status" value="1"/>
</dbReference>